<feature type="transmembrane region" description="Helical" evidence="8">
    <location>
        <begin position="55"/>
        <end position="75"/>
    </location>
</feature>
<keyword evidence="4 8" id="KW-1133">Transmembrane helix</keyword>
<dbReference type="InterPro" id="IPR013604">
    <property type="entry name" value="7TM_chemorcpt"/>
</dbReference>
<comment type="caution">
    <text evidence="9">The sequence shown here is derived from an EMBL/GenBank/DDBJ whole genome shotgun (WGS) entry which is preliminary data.</text>
</comment>
<accession>A0A8S9XVA1</accession>
<dbReference type="AlphaFoldDB" id="A0A8S9XVA1"/>
<organism evidence="9 10">
    <name type="scientific">Apolygus lucorum</name>
    <name type="common">Small green plant bug</name>
    <name type="synonym">Lygocoris lucorum</name>
    <dbReference type="NCBI Taxonomy" id="248454"/>
    <lineage>
        <taxon>Eukaryota</taxon>
        <taxon>Metazoa</taxon>
        <taxon>Ecdysozoa</taxon>
        <taxon>Arthropoda</taxon>
        <taxon>Hexapoda</taxon>
        <taxon>Insecta</taxon>
        <taxon>Pterygota</taxon>
        <taxon>Neoptera</taxon>
        <taxon>Paraneoptera</taxon>
        <taxon>Hemiptera</taxon>
        <taxon>Heteroptera</taxon>
        <taxon>Panheteroptera</taxon>
        <taxon>Cimicomorpha</taxon>
        <taxon>Miridae</taxon>
        <taxon>Mirini</taxon>
        <taxon>Apolygus</taxon>
    </lineage>
</organism>
<dbReference type="GO" id="GO:0007165">
    <property type="term" value="P:signal transduction"/>
    <property type="evidence" value="ECO:0007669"/>
    <property type="project" value="UniProtKB-KW"/>
</dbReference>
<dbReference type="OrthoDB" id="6478931at2759"/>
<evidence type="ECO:0000256" key="4">
    <source>
        <dbReference type="ARBA" id="ARBA00022989"/>
    </source>
</evidence>
<dbReference type="EMBL" id="WIXP02000004">
    <property type="protein sequence ID" value="KAF6212231.1"/>
    <property type="molecule type" value="Genomic_DNA"/>
</dbReference>
<feature type="transmembrane region" description="Helical" evidence="8">
    <location>
        <begin position="12"/>
        <end position="35"/>
    </location>
</feature>
<evidence type="ECO:0000256" key="1">
    <source>
        <dbReference type="ARBA" id="ARBA00004651"/>
    </source>
</evidence>
<protein>
    <recommendedName>
        <fullName evidence="8">Gustatory receptor</fullName>
    </recommendedName>
</protein>
<comment type="function">
    <text evidence="8">Gustatory receptor which mediates acceptance or avoidance behavior, depending on its substrates.</text>
</comment>
<keyword evidence="5 8" id="KW-0472">Membrane</keyword>
<evidence type="ECO:0000313" key="10">
    <source>
        <dbReference type="Proteomes" id="UP000466442"/>
    </source>
</evidence>
<keyword evidence="10" id="KW-1185">Reference proteome</keyword>
<evidence type="ECO:0000256" key="5">
    <source>
        <dbReference type="ARBA" id="ARBA00023136"/>
    </source>
</evidence>
<feature type="transmembrane region" description="Helical" evidence="8">
    <location>
        <begin position="489"/>
        <end position="510"/>
    </location>
</feature>
<dbReference type="GO" id="GO:0008049">
    <property type="term" value="P:male courtship behavior"/>
    <property type="evidence" value="ECO:0007669"/>
    <property type="project" value="TreeGrafter"/>
</dbReference>
<sequence length="669" mass="75060">MSPYSRSFKLSRIWLTVTILYIVWTAYNSTFIFILMHKLNQTFKLSPYSLILERAQTSIVTIVMILSLCLSIANVRHLGGLMESFVRADKDLRSVGVFVSPSRKFGLIAIGIRLTIVLSILYKELRATAGTVTQLMIQYLIIAPMTMAFVPEIQFMVLVNAVNLRVSTMIADMKTDVVNRYSSKFKKLQAFIIVHSFLVDSCSTINSLYQVQILLIVSSIFINSTANAYHVIEKTVNLINHFSEADALTLTISASRVVLRSYENVKMEGVRDIYSELHPVFLVSQFLGLAPYTYHYQVSQGFSVVTGAMMLLTLGTSGWVMTREAGDQNTFSLILDRGQILLLGITTITALAKSLLNASALADLAKNYLKIDVDLKGIGVFVSHSFRFGLLNVIIRFLIVFPVILLDLYIASPFALTDQFVRIISQIVTFIIEVQFVVLVHSVRTRVLTMIRHMSALAAQPYSYKPKKLVVMTACHSSLVEMVSQINDLFTVQMLLIMFTIFLLATAHLYHLIDAITTTAEKDYLVLASVSFKVCLRSFEIWTVTTVCVRAQDDVCQNEIDREPCAKLWLIKEFNSMLYQVMIEDESGTLADNKKLQLHVSMKKEVEFTAYNFFPIDYTLVHSMISAATTYLVILVQFSSISTPEATTPAPAATTTFKPTINPVSSSLI</sequence>
<comment type="similarity">
    <text evidence="8">Belongs to the insect chemoreceptor superfamily. Gustatory receptor (GR) family.</text>
</comment>
<evidence type="ECO:0000256" key="3">
    <source>
        <dbReference type="ARBA" id="ARBA00022692"/>
    </source>
</evidence>
<evidence type="ECO:0000256" key="8">
    <source>
        <dbReference type="RuleBase" id="RU363108"/>
    </source>
</evidence>
<dbReference type="PANTHER" id="PTHR21143:SF133">
    <property type="entry name" value="GUSTATORY AND PHEROMONE RECEPTOR 32A-RELATED"/>
    <property type="match status" value="1"/>
</dbReference>
<dbReference type="Pfam" id="PF08395">
    <property type="entry name" value="7tm_7"/>
    <property type="match status" value="2"/>
</dbReference>
<gene>
    <name evidence="9" type="ORF">GE061_012752</name>
</gene>
<evidence type="ECO:0000313" key="9">
    <source>
        <dbReference type="EMBL" id="KAF6212231.1"/>
    </source>
</evidence>
<feature type="transmembrane region" description="Helical" evidence="8">
    <location>
        <begin position="340"/>
        <end position="365"/>
    </location>
</feature>
<evidence type="ECO:0000256" key="7">
    <source>
        <dbReference type="ARBA" id="ARBA00023224"/>
    </source>
</evidence>
<keyword evidence="7 8" id="KW-0807">Transducer</keyword>
<feature type="transmembrane region" description="Helical" evidence="8">
    <location>
        <begin position="105"/>
        <end position="122"/>
    </location>
</feature>
<comment type="subcellular location">
    <subcellularLocation>
        <location evidence="1 8">Cell membrane</location>
        <topology evidence="1 8">Multi-pass membrane protein</topology>
    </subcellularLocation>
</comment>
<dbReference type="GO" id="GO:0030424">
    <property type="term" value="C:axon"/>
    <property type="evidence" value="ECO:0007669"/>
    <property type="project" value="TreeGrafter"/>
</dbReference>
<keyword evidence="6 8" id="KW-0675">Receptor</keyword>
<dbReference type="GO" id="GO:0050909">
    <property type="term" value="P:sensory perception of taste"/>
    <property type="evidence" value="ECO:0007669"/>
    <property type="project" value="InterPro"/>
</dbReference>
<dbReference type="Proteomes" id="UP000466442">
    <property type="component" value="Unassembled WGS sequence"/>
</dbReference>
<evidence type="ECO:0000256" key="2">
    <source>
        <dbReference type="ARBA" id="ARBA00022475"/>
    </source>
</evidence>
<dbReference type="GO" id="GO:0005886">
    <property type="term" value="C:plasma membrane"/>
    <property type="evidence" value="ECO:0007669"/>
    <property type="project" value="UniProtKB-SubCell"/>
</dbReference>
<dbReference type="PANTHER" id="PTHR21143">
    <property type="entry name" value="INVERTEBRATE GUSTATORY RECEPTOR"/>
    <property type="match status" value="1"/>
</dbReference>
<keyword evidence="2 8" id="KW-1003">Cell membrane</keyword>
<feature type="transmembrane region" description="Helical" evidence="8">
    <location>
        <begin position="137"/>
        <end position="159"/>
    </location>
</feature>
<proteinExistence type="inferred from homology"/>
<feature type="transmembrane region" description="Helical" evidence="8">
    <location>
        <begin position="423"/>
        <end position="443"/>
    </location>
</feature>
<dbReference type="GO" id="GO:0030425">
    <property type="term" value="C:dendrite"/>
    <property type="evidence" value="ECO:0007669"/>
    <property type="project" value="TreeGrafter"/>
</dbReference>
<keyword evidence="3 8" id="KW-0812">Transmembrane</keyword>
<comment type="caution">
    <text evidence="8">Lacks conserved residue(s) required for the propagation of feature annotation.</text>
</comment>
<feature type="transmembrane region" description="Helical" evidence="8">
    <location>
        <begin position="301"/>
        <end position="320"/>
    </location>
</feature>
<feature type="transmembrane region" description="Helical" evidence="8">
    <location>
        <begin position="386"/>
        <end position="411"/>
    </location>
</feature>
<name>A0A8S9XVA1_APOLU</name>
<dbReference type="GO" id="GO:0007635">
    <property type="term" value="P:chemosensory behavior"/>
    <property type="evidence" value="ECO:0007669"/>
    <property type="project" value="TreeGrafter"/>
</dbReference>
<evidence type="ECO:0000256" key="6">
    <source>
        <dbReference type="ARBA" id="ARBA00023170"/>
    </source>
</evidence>
<reference evidence="9" key="1">
    <citation type="journal article" date="2021" name="Mol. Ecol. Resour.">
        <title>Apolygus lucorum genome provides insights into omnivorousness and mesophyll feeding.</title>
        <authorList>
            <person name="Liu Y."/>
            <person name="Liu H."/>
            <person name="Wang H."/>
            <person name="Huang T."/>
            <person name="Liu B."/>
            <person name="Yang B."/>
            <person name="Yin L."/>
            <person name="Li B."/>
            <person name="Zhang Y."/>
            <person name="Zhang S."/>
            <person name="Jiang F."/>
            <person name="Zhang X."/>
            <person name="Ren Y."/>
            <person name="Wang B."/>
            <person name="Wang S."/>
            <person name="Lu Y."/>
            <person name="Wu K."/>
            <person name="Fan W."/>
            <person name="Wang G."/>
        </authorList>
    </citation>
    <scope>NUCLEOTIDE SEQUENCE</scope>
    <source>
        <strain evidence="9">12Hb</strain>
    </source>
</reference>
<dbReference type="GO" id="GO:0043025">
    <property type="term" value="C:neuronal cell body"/>
    <property type="evidence" value="ECO:0007669"/>
    <property type="project" value="TreeGrafter"/>
</dbReference>